<comment type="caution">
    <text evidence="10">The sequence shown here is derived from an EMBL/GenBank/DDBJ whole genome shotgun (WGS) entry which is preliminary data.</text>
</comment>
<evidence type="ECO:0000256" key="4">
    <source>
        <dbReference type="ARBA" id="ARBA00012707"/>
    </source>
</evidence>
<dbReference type="InterPro" id="IPR042112">
    <property type="entry name" value="P_AcTrfase_dom2"/>
</dbReference>
<comment type="pathway">
    <text evidence="2">Metabolic intermediate biosynthesis; acetyl-CoA biosynthesis; acetyl-CoA from acetate: step 2/2.</text>
</comment>
<evidence type="ECO:0000256" key="7">
    <source>
        <dbReference type="ARBA" id="ARBA00023315"/>
    </source>
</evidence>
<comment type="similarity">
    <text evidence="3">Belongs to the phosphate acetyltransferase and butyryltransferase family.</text>
</comment>
<dbReference type="Pfam" id="PF01515">
    <property type="entry name" value="PTA_PTB"/>
    <property type="match status" value="1"/>
</dbReference>
<dbReference type="PANTHER" id="PTHR43356:SF3">
    <property type="entry name" value="PHOSPHATE ACETYLTRANSFERASE"/>
    <property type="match status" value="1"/>
</dbReference>
<dbReference type="SUPFAM" id="SSF53659">
    <property type="entry name" value="Isocitrate/Isopropylmalate dehydrogenase-like"/>
    <property type="match status" value="1"/>
</dbReference>
<organism evidence="10 11">
    <name type="scientific">Candidatus Thalassospirochaeta sargassi</name>
    <dbReference type="NCBI Taxonomy" id="3119039"/>
    <lineage>
        <taxon>Bacteria</taxon>
        <taxon>Pseudomonadati</taxon>
        <taxon>Spirochaetota</taxon>
        <taxon>Spirochaetia</taxon>
        <taxon>Spirochaetales</taxon>
        <taxon>Spirochaetaceae</taxon>
        <taxon>Candidatus Thalassospirochaeta</taxon>
    </lineage>
</organism>
<feature type="domain" description="Phosphate acetyl/butaryl transferase" evidence="9">
    <location>
        <begin position="3"/>
        <end position="326"/>
    </location>
</feature>
<evidence type="ECO:0000256" key="3">
    <source>
        <dbReference type="ARBA" id="ARBA00005656"/>
    </source>
</evidence>
<dbReference type="Gene3D" id="3.40.50.10950">
    <property type="match status" value="1"/>
</dbReference>
<dbReference type="InterPro" id="IPR012147">
    <property type="entry name" value="P_Ac_Bu_trans"/>
</dbReference>
<evidence type="ECO:0000256" key="2">
    <source>
        <dbReference type="ARBA" id="ARBA00004989"/>
    </source>
</evidence>
<evidence type="ECO:0000313" key="10">
    <source>
        <dbReference type="EMBL" id="MDC7225556.1"/>
    </source>
</evidence>
<evidence type="ECO:0000313" key="11">
    <source>
        <dbReference type="Proteomes" id="UP001221217"/>
    </source>
</evidence>
<dbReference type="AlphaFoldDB" id="A0AAJ1MJ64"/>
<dbReference type="InterPro" id="IPR002505">
    <property type="entry name" value="PTA_PTB"/>
</dbReference>
<proteinExistence type="inferred from homology"/>
<evidence type="ECO:0000256" key="6">
    <source>
        <dbReference type="ARBA" id="ARBA00022679"/>
    </source>
</evidence>
<comment type="catalytic activity">
    <reaction evidence="1">
        <text>acetyl-CoA + phosphate = acetyl phosphate + CoA</text>
        <dbReference type="Rhea" id="RHEA:19521"/>
        <dbReference type="ChEBI" id="CHEBI:22191"/>
        <dbReference type="ChEBI" id="CHEBI:43474"/>
        <dbReference type="ChEBI" id="CHEBI:57287"/>
        <dbReference type="ChEBI" id="CHEBI:57288"/>
        <dbReference type="EC" id="2.3.1.8"/>
    </reaction>
</comment>
<dbReference type="InterPro" id="IPR004614">
    <property type="entry name" value="P_AcTrfase"/>
</dbReference>
<dbReference type="InterPro" id="IPR050500">
    <property type="entry name" value="Phos_Acetyltrans/Butyryltrans"/>
</dbReference>
<reference evidence="10 11" key="1">
    <citation type="submission" date="2022-12" db="EMBL/GenBank/DDBJ databases">
        <title>Metagenome assembled genome from gulf of manar.</title>
        <authorList>
            <person name="Kohli P."/>
            <person name="Pk S."/>
            <person name="Venkata Ramana C."/>
            <person name="Sasikala C."/>
        </authorList>
    </citation>
    <scope>NUCLEOTIDE SEQUENCE [LARGE SCALE GENOMIC DNA]</scope>
    <source>
        <strain evidence="10">JB008</strain>
    </source>
</reference>
<gene>
    <name evidence="10" type="primary">pta</name>
    <name evidence="10" type="ORF">PQJ61_02200</name>
</gene>
<dbReference type="NCBIfam" id="TIGR00651">
    <property type="entry name" value="pta"/>
    <property type="match status" value="1"/>
</dbReference>
<dbReference type="InterPro" id="IPR042113">
    <property type="entry name" value="P_AcTrfase_dom1"/>
</dbReference>
<evidence type="ECO:0000256" key="5">
    <source>
        <dbReference type="ARBA" id="ARBA00021528"/>
    </source>
</evidence>
<dbReference type="Gene3D" id="3.40.50.10750">
    <property type="entry name" value="Isocitrate/Isopropylmalate dehydrogenase-like"/>
    <property type="match status" value="1"/>
</dbReference>
<dbReference type="EMBL" id="JAQQAL010000008">
    <property type="protein sequence ID" value="MDC7225556.1"/>
    <property type="molecule type" value="Genomic_DNA"/>
</dbReference>
<name>A0AAJ1MJ64_9SPIO</name>
<evidence type="ECO:0000259" key="9">
    <source>
        <dbReference type="Pfam" id="PF01515"/>
    </source>
</evidence>
<dbReference type="PIRSF" id="PIRSF000428">
    <property type="entry name" value="P_Ac_trans"/>
    <property type="match status" value="1"/>
</dbReference>
<dbReference type="NCBIfam" id="NF007233">
    <property type="entry name" value="PRK09653.1"/>
    <property type="match status" value="1"/>
</dbReference>
<accession>A0AAJ1MJ64</accession>
<evidence type="ECO:0000256" key="1">
    <source>
        <dbReference type="ARBA" id="ARBA00000705"/>
    </source>
</evidence>
<dbReference type="EC" id="2.3.1.8" evidence="4"/>
<dbReference type="GO" id="GO:0008959">
    <property type="term" value="F:phosphate acetyltransferase activity"/>
    <property type="evidence" value="ECO:0007669"/>
    <property type="project" value="UniProtKB-EC"/>
</dbReference>
<keyword evidence="6 10" id="KW-0808">Transferase</keyword>
<dbReference type="Proteomes" id="UP001221217">
    <property type="component" value="Unassembled WGS sequence"/>
</dbReference>
<sequence length="331" mass="35030">MAFKELMKEKAKRLQKKIVLPESTESRTLKAARIIMDEGLASSVVLVGKTGDVEAAAADAGVNLDGITISDPTNSEKINAYAAEYYELRKKKGVTEEEAREAIVDPLKWGAMMVRVGDVDAMVAGAENSTGNVLRAAFTIIKTAPGVKSASSCFIMYMPDSKWGVNGNMVFSDCATIPNPTAEQLAEIAIAASESCKKFLDAEPCTAMLSFSTKGSASHENVDKVVEATRIAQEKRPDLNIDGELQLDAAIVPAIGDSKAPGSKVAGKANVLVFPDLQAGNIGYKLVQRLAGADAYGPFLQGFAKPVSDLSRGCSIEDIVTTSAVTMAQSE</sequence>
<keyword evidence="7 10" id="KW-0012">Acyltransferase</keyword>
<protein>
    <recommendedName>
        <fullName evidence="5">Phosphate acetyltransferase</fullName>
        <ecNumber evidence="4">2.3.1.8</ecNumber>
    </recommendedName>
    <alternativeName>
        <fullName evidence="8">Phosphotransacetylase</fullName>
    </alternativeName>
</protein>
<evidence type="ECO:0000256" key="8">
    <source>
        <dbReference type="ARBA" id="ARBA00031108"/>
    </source>
</evidence>
<dbReference type="PANTHER" id="PTHR43356">
    <property type="entry name" value="PHOSPHATE ACETYLTRANSFERASE"/>
    <property type="match status" value="1"/>
</dbReference>